<feature type="region of interest" description="Disordered" evidence="8">
    <location>
        <begin position="634"/>
        <end position="664"/>
    </location>
</feature>
<comment type="similarity">
    <text evidence="1">Belongs to the nuclease type I family.</text>
</comment>
<keyword evidence="9" id="KW-0472">Membrane</keyword>
<dbReference type="PROSITE" id="PS50096">
    <property type="entry name" value="IQ"/>
    <property type="match status" value="1"/>
</dbReference>
<dbReference type="Pfam" id="PF17820">
    <property type="entry name" value="PDZ_6"/>
    <property type="match status" value="1"/>
</dbReference>
<dbReference type="GO" id="GO:0046872">
    <property type="term" value="F:metal ion binding"/>
    <property type="evidence" value="ECO:0007669"/>
    <property type="project" value="UniProtKB-KW"/>
</dbReference>
<dbReference type="Gene3D" id="3.40.30.10">
    <property type="entry name" value="Glutaredoxin"/>
    <property type="match status" value="1"/>
</dbReference>
<dbReference type="Pfam" id="PF02265">
    <property type="entry name" value="S1-P1_nuclease"/>
    <property type="match status" value="1"/>
</dbReference>
<dbReference type="SUPFAM" id="SSF48537">
    <property type="entry name" value="Phospholipase C/P1 nuclease"/>
    <property type="match status" value="1"/>
</dbReference>
<dbReference type="Proteomes" id="UP000054408">
    <property type="component" value="Unassembled WGS sequence"/>
</dbReference>
<dbReference type="SMART" id="SM00228">
    <property type="entry name" value="PDZ"/>
    <property type="match status" value="1"/>
</dbReference>
<dbReference type="Gene3D" id="1.10.575.10">
    <property type="entry name" value="P1 Nuclease"/>
    <property type="match status" value="1"/>
</dbReference>
<evidence type="ECO:0000256" key="4">
    <source>
        <dbReference type="ARBA" id="ARBA00022759"/>
    </source>
</evidence>
<accession>A0A0L0DUN1</accession>
<feature type="transmembrane region" description="Helical" evidence="9">
    <location>
        <begin position="676"/>
        <end position="701"/>
    </location>
</feature>
<dbReference type="InterPro" id="IPR036034">
    <property type="entry name" value="PDZ_sf"/>
</dbReference>
<feature type="compositionally biased region" description="Pro residues" evidence="8">
    <location>
        <begin position="638"/>
        <end position="664"/>
    </location>
</feature>
<keyword evidence="2" id="KW-0540">Nuclease</keyword>
<protein>
    <recommendedName>
        <fullName evidence="10">PDZ domain-containing protein</fullName>
    </recommendedName>
</protein>
<dbReference type="PANTHER" id="PTHR33146:SF10">
    <property type="entry name" value="STRAND-SPECIFIC NUCLEASE, PUTATIVE-RELATED"/>
    <property type="match status" value="1"/>
</dbReference>
<feature type="domain" description="PDZ" evidence="10">
    <location>
        <begin position="263"/>
        <end position="331"/>
    </location>
</feature>
<evidence type="ECO:0000256" key="1">
    <source>
        <dbReference type="ARBA" id="ARBA00009547"/>
    </source>
</evidence>
<dbReference type="RefSeq" id="XP_013753256.1">
    <property type="nucleotide sequence ID" value="XM_013897802.1"/>
</dbReference>
<evidence type="ECO:0000256" key="8">
    <source>
        <dbReference type="SAM" id="MobiDB-lite"/>
    </source>
</evidence>
<dbReference type="EMBL" id="GL349496">
    <property type="protein sequence ID" value="KNC55193.1"/>
    <property type="molecule type" value="Genomic_DNA"/>
</dbReference>
<dbReference type="GO" id="GO:0003676">
    <property type="term" value="F:nucleic acid binding"/>
    <property type="evidence" value="ECO:0007669"/>
    <property type="project" value="InterPro"/>
</dbReference>
<dbReference type="SUPFAM" id="SSF50156">
    <property type="entry name" value="PDZ domain-like"/>
    <property type="match status" value="1"/>
</dbReference>
<evidence type="ECO:0000256" key="3">
    <source>
        <dbReference type="ARBA" id="ARBA00022723"/>
    </source>
</evidence>
<dbReference type="GO" id="GO:0016788">
    <property type="term" value="F:hydrolase activity, acting on ester bonds"/>
    <property type="evidence" value="ECO:0007669"/>
    <property type="project" value="InterPro"/>
</dbReference>
<keyword evidence="12" id="KW-1185">Reference proteome</keyword>
<dbReference type="AlphaFoldDB" id="A0A0L0DUN1"/>
<dbReference type="CDD" id="cd11010">
    <property type="entry name" value="S1-P1_nuclease"/>
    <property type="match status" value="1"/>
</dbReference>
<dbReference type="InterPro" id="IPR041489">
    <property type="entry name" value="PDZ_6"/>
</dbReference>
<dbReference type="OrthoDB" id="441446at2759"/>
<dbReference type="Pfam" id="PF00085">
    <property type="entry name" value="Thioredoxin"/>
    <property type="match status" value="1"/>
</dbReference>
<keyword evidence="5" id="KW-0378">Hydrolase</keyword>
<evidence type="ECO:0000259" key="10">
    <source>
        <dbReference type="PROSITE" id="PS50106"/>
    </source>
</evidence>
<dbReference type="InterPro" id="IPR036249">
    <property type="entry name" value="Thioredoxin-like_sf"/>
</dbReference>
<keyword evidence="3" id="KW-0479">Metal-binding</keyword>
<keyword evidence="9" id="KW-0812">Transmembrane</keyword>
<keyword evidence="9" id="KW-1133">Transmembrane helix</keyword>
<reference evidence="11 12" key="1">
    <citation type="submission" date="2010-05" db="EMBL/GenBank/DDBJ databases">
        <title>The Genome Sequence of Thecamonas trahens ATCC 50062.</title>
        <authorList>
            <consortium name="The Broad Institute Genome Sequencing Platform"/>
            <person name="Russ C."/>
            <person name="Cuomo C."/>
            <person name="Shea T."/>
            <person name="Young S.K."/>
            <person name="Zeng Q."/>
            <person name="Koehrsen M."/>
            <person name="Haas B."/>
            <person name="Borodovsky M."/>
            <person name="Guigo R."/>
            <person name="Alvarado L."/>
            <person name="Berlin A."/>
            <person name="Bochicchio J."/>
            <person name="Borenstein D."/>
            <person name="Chapman S."/>
            <person name="Chen Z."/>
            <person name="Freedman E."/>
            <person name="Gellesch M."/>
            <person name="Goldberg J."/>
            <person name="Griggs A."/>
            <person name="Gujja S."/>
            <person name="Heilman E."/>
            <person name="Heiman D."/>
            <person name="Hepburn T."/>
            <person name="Howarth C."/>
            <person name="Jen D."/>
            <person name="Larson L."/>
            <person name="Mehta T."/>
            <person name="Park D."/>
            <person name="Pearson M."/>
            <person name="Roberts A."/>
            <person name="Saif S."/>
            <person name="Shenoy N."/>
            <person name="Sisk P."/>
            <person name="Stolte C."/>
            <person name="Sykes S."/>
            <person name="Thomson T."/>
            <person name="Walk T."/>
            <person name="White J."/>
            <person name="Yandava C."/>
            <person name="Burger G."/>
            <person name="Gray M.W."/>
            <person name="Holland P.W.H."/>
            <person name="King N."/>
            <person name="Lang F.B.F."/>
            <person name="Roger A.J."/>
            <person name="Ruiz-Trillo I."/>
            <person name="Lander E."/>
            <person name="Nusbaum C."/>
        </authorList>
    </citation>
    <scope>NUCLEOTIDE SEQUENCE [LARGE SCALE GENOMIC DNA]</scope>
    <source>
        <strain evidence="11 12">ATCC 50062</strain>
    </source>
</reference>
<dbReference type="InterPro" id="IPR000048">
    <property type="entry name" value="IQ_motif_EF-hand-BS"/>
</dbReference>
<sequence>MMRRSKLKVQSMVTTQAEWEEALTFDGLLVVDVAGWAGPCGALERTYRKLFVDLGNEGVRFVTAMASGIEELAEFESQSQPTVLMFKRGRQFATIRGARAAEVEETVEVYQPKEGDADVEPEYGAPHLSLRQQAEAKQLAEAAKNAPVVVVADEDEEEAKAHAAATKIQAVFRGHKVRTGAEPLDGDALVGSAAGAAVVPGTDSADAGGEDEAEGEAAAVGADAGAAGGENAEPNAEAGEASEANGLSASEARAFLSSAKPMLGLVANDKTKQVLVTDVKAGSPAEAAGIVVGDIIEGVGGKAVKSMKALSASFRFVFPGAVTKFRILRKSEAGRTHVVTKGKRLAMPVVIGAKGLKMPELDEYVAAAGSEWGHMLVATVAELSMTGDTLSKAQGVVGGASALFDKTPSFVASSVWMDEIKGSSKAFHEWHYITLPYNPSSFEPVPATPVPNAVTALADALATLSKASADRWTLAFAMRVLTHIVGDLHQPCHCCSLFSATFPDGDRGGNSFSVQYDGKTTNLHSLFDSVFYSYDTSYSLPLSEADLKTLEGKAQELIETWQPTLTINELDELDPAVWAPVCHDNAVKYAYLNGSIVPGDEYPEAAAKNAVDFLHRNIVLGGMRLARILDQKMAMHSLPPPPPPPSPPPPSPALPPPPPSPIAPVPPPPKASTVSVALFSVGVIAALIFGVVGGILGFVTISARRAAYAQLSDATPLTAT</sequence>
<dbReference type="InterPro" id="IPR001478">
    <property type="entry name" value="PDZ"/>
</dbReference>
<dbReference type="CDD" id="cd23767">
    <property type="entry name" value="IQCD"/>
    <property type="match status" value="1"/>
</dbReference>
<organism evidence="11 12">
    <name type="scientific">Thecamonas trahens ATCC 50062</name>
    <dbReference type="NCBI Taxonomy" id="461836"/>
    <lineage>
        <taxon>Eukaryota</taxon>
        <taxon>Apusozoa</taxon>
        <taxon>Apusomonadida</taxon>
        <taxon>Apusomonadidae</taxon>
        <taxon>Thecamonas</taxon>
    </lineage>
</organism>
<evidence type="ECO:0000256" key="9">
    <source>
        <dbReference type="SAM" id="Phobius"/>
    </source>
</evidence>
<dbReference type="InterPro" id="IPR003154">
    <property type="entry name" value="S1/P1nuclease"/>
</dbReference>
<gene>
    <name evidence="11" type="ORF">AMSG_12390</name>
</gene>
<keyword evidence="7" id="KW-0325">Glycoprotein</keyword>
<dbReference type="GO" id="GO:0006308">
    <property type="term" value="P:DNA catabolic process"/>
    <property type="evidence" value="ECO:0007669"/>
    <property type="project" value="InterPro"/>
</dbReference>
<evidence type="ECO:0000313" key="11">
    <source>
        <dbReference type="EMBL" id="KNC55193.1"/>
    </source>
</evidence>
<dbReference type="SUPFAM" id="SSF52833">
    <property type="entry name" value="Thioredoxin-like"/>
    <property type="match status" value="1"/>
</dbReference>
<dbReference type="Pfam" id="PF00612">
    <property type="entry name" value="IQ"/>
    <property type="match status" value="1"/>
</dbReference>
<feature type="region of interest" description="Disordered" evidence="8">
    <location>
        <begin position="201"/>
        <end position="244"/>
    </location>
</feature>
<dbReference type="eggNOG" id="KOG0907">
    <property type="taxonomic scope" value="Eukaryota"/>
</dbReference>
<evidence type="ECO:0000256" key="6">
    <source>
        <dbReference type="ARBA" id="ARBA00023157"/>
    </source>
</evidence>
<keyword evidence="6" id="KW-1015">Disulfide bond</keyword>
<evidence type="ECO:0000256" key="2">
    <source>
        <dbReference type="ARBA" id="ARBA00022722"/>
    </source>
</evidence>
<dbReference type="GO" id="GO:0004519">
    <property type="term" value="F:endonuclease activity"/>
    <property type="evidence" value="ECO:0007669"/>
    <property type="project" value="UniProtKB-KW"/>
</dbReference>
<feature type="compositionally biased region" description="Low complexity" evidence="8">
    <location>
        <begin position="216"/>
        <end position="244"/>
    </location>
</feature>
<name>A0A0L0DUN1_THETB</name>
<proteinExistence type="inferred from homology"/>
<dbReference type="InterPro" id="IPR013766">
    <property type="entry name" value="Thioredoxin_domain"/>
</dbReference>
<evidence type="ECO:0000313" key="12">
    <source>
        <dbReference type="Proteomes" id="UP000054408"/>
    </source>
</evidence>
<dbReference type="InterPro" id="IPR008947">
    <property type="entry name" value="PLipase_C/P1_nuclease_dom_sf"/>
</dbReference>
<evidence type="ECO:0000256" key="7">
    <source>
        <dbReference type="ARBA" id="ARBA00023180"/>
    </source>
</evidence>
<dbReference type="Gene3D" id="2.30.42.10">
    <property type="match status" value="1"/>
</dbReference>
<keyword evidence="4" id="KW-0255">Endonuclease</keyword>
<evidence type="ECO:0000256" key="5">
    <source>
        <dbReference type="ARBA" id="ARBA00022801"/>
    </source>
</evidence>
<dbReference type="PANTHER" id="PTHR33146">
    <property type="entry name" value="ENDONUCLEASE 4"/>
    <property type="match status" value="1"/>
</dbReference>
<dbReference type="PROSITE" id="PS50106">
    <property type="entry name" value="PDZ"/>
    <property type="match status" value="1"/>
</dbReference>
<dbReference type="STRING" id="461836.A0A0L0DUN1"/>
<dbReference type="GeneID" id="25570304"/>